<dbReference type="Gene3D" id="3.40.50.1000">
    <property type="entry name" value="HAD superfamily/HAD-like"/>
    <property type="match status" value="1"/>
</dbReference>
<reference evidence="1 2" key="1">
    <citation type="submission" date="2012-10" db="EMBL/GenBank/DDBJ databases">
        <title>Complete genome sequence of Moumouvirus goulette.</title>
        <authorList>
            <person name="Fournous G."/>
            <person name="Bougalmi M."/>
            <person name="Colson P."/>
        </authorList>
    </citation>
    <scope>NUCLEOTIDE SEQUENCE [LARGE SCALE GENOMIC DNA]</scope>
</reference>
<sequence length="436" mass="51070">MVKILSYNIFFKSMLNKPLHKKCNILQDSENDLEYNSCLKNVSNFIQNNSDCDFVLLQEATNWNIIQKITPVLQNMKVINHKYDLEEIVVFYNNNYNLDKTCNTIKGYMFDKNRPLLISFFNNELCLINLHAGHHQDIYNFDNHLIRMLENNRHKNIYLDKLKTYNIIMAGDFNDNLEGNSFKILVNEYFGIKGGRKLYGFNKTPSCCNYNLDKIYQLRSYDHILSTLNNVSSQVITNKSASDHMPIIGFVNKNIGYDFDGVLHIDVSQADEEGQRHPHNLIGPYQQFNKIINEIINNLNNGDKIFIITARYKKKQNLDSIINHLNRTKLVNYLENITILFSGGSDKTKLLHKYKINSFYDDSCLRIKELYKSKINDNLPDLTELFLVYPEKNNYIKINKQNYYNICLDNQIAGSFKDIDWDCIDKCYDIILSIIN</sequence>
<organism evidence="1 2">
    <name type="scientific">Moumouvirus goulette</name>
    <dbReference type="NCBI Taxonomy" id="1247379"/>
    <lineage>
        <taxon>Viruses</taxon>
        <taxon>Varidnaviria</taxon>
        <taxon>Bamfordvirae</taxon>
        <taxon>Nucleocytoviricota</taxon>
        <taxon>Megaviricetes</taxon>
        <taxon>Imitervirales</taxon>
        <taxon>Mimiviridae</taxon>
        <taxon>Megamimivirinae</taxon>
        <taxon>Moumouvirus</taxon>
        <taxon>Moumouvirus goulettemassiliense</taxon>
    </lineage>
</organism>
<dbReference type="Proteomes" id="UP000241071">
    <property type="component" value="Segment"/>
</dbReference>
<evidence type="ECO:0000313" key="1">
    <source>
        <dbReference type="EMBL" id="AGF85589.1"/>
    </source>
</evidence>
<evidence type="ECO:0000313" key="2">
    <source>
        <dbReference type="Proteomes" id="UP000241071"/>
    </source>
</evidence>
<dbReference type="Gene3D" id="3.60.10.10">
    <property type="entry name" value="Endonuclease/exonuclease/phosphatase"/>
    <property type="match status" value="1"/>
</dbReference>
<dbReference type="InterPro" id="IPR023214">
    <property type="entry name" value="HAD_sf"/>
</dbReference>
<accession>M1PCA1</accession>
<name>M1PCA1_9VIRU</name>
<gene>
    <name evidence="1" type="ORF">glt_00784</name>
</gene>
<dbReference type="SUPFAM" id="SSF56219">
    <property type="entry name" value="DNase I-like"/>
    <property type="match status" value="1"/>
</dbReference>
<protein>
    <submittedName>
        <fullName evidence="1">Superfamily protein</fullName>
    </submittedName>
</protein>
<dbReference type="InterPro" id="IPR036691">
    <property type="entry name" value="Endo/exonu/phosph_ase_sf"/>
</dbReference>
<proteinExistence type="predicted"/>
<dbReference type="EMBL" id="KC008572">
    <property type="protein sequence ID" value="AGF85589.1"/>
    <property type="molecule type" value="Genomic_DNA"/>
</dbReference>
<keyword evidence="2" id="KW-1185">Reference proteome</keyword>